<dbReference type="Pfam" id="PF12833">
    <property type="entry name" value="HTH_18"/>
    <property type="match status" value="1"/>
</dbReference>
<dbReference type="PANTHER" id="PTHR43280">
    <property type="entry name" value="ARAC-FAMILY TRANSCRIPTIONAL REGULATOR"/>
    <property type="match status" value="1"/>
</dbReference>
<keyword evidence="3" id="KW-0804">Transcription</keyword>
<dbReference type="SMART" id="SM00342">
    <property type="entry name" value="HTH_ARAC"/>
    <property type="match status" value="1"/>
</dbReference>
<dbReference type="Proteomes" id="UP000558113">
    <property type="component" value="Unassembled WGS sequence"/>
</dbReference>
<keyword evidence="4" id="KW-0472">Membrane</keyword>
<evidence type="ECO:0000256" key="2">
    <source>
        <dbReference type="ARBA" id="ARBA00023125"/>
    </source>
</evidence>
<dbReference type="InterPro" id="IPR018060">
    <property type="entry name" value="HTH_AraC"/>
</dbReference>
<keyword evidence="4" id="KW-0812">Transmembrane</keyword>
<dbReference type="Gene3D" id="6.10.340.10">
    <property type="match status" value="1"/>
</dbReference>
<protein>
    <submittedName>
        <fullName evidence="6">Helix-turn-helix domain-containing protein</fullName>
    </submittedName>
</protein>
<feature type="transmembrane region" description="Helical" evidence="4">
    <location>
        <begin position="316"/>
        <end position="334"/>
    </location>
</feature>
<dbReference type="InterPro" id="IPR018062">
    <property type="entry name" value="HTH_AraC-typ_CS"/>
</dbReference>
<evidence type="ECO:0000313" key="7">
    <source>
        <dbReference type="Proteomes" id="UP000558113"/>
    </source>
</evidence>
<reference evidence="6 7" key="1">
    <citation type="submission" date="2020-01" db="EMBL/GenBank/DDBJ databases">
        <title>Paenibacillus soybeanensis sp. nov. isolated from the nodules of soybean (Glycine max(L.) Merr).</title>
        <authorList>
            <person name="Wang H."/>
        </authorList>
    </citation>
    <scope>NUCLEOTIDE SEQUENCE [LARGE SCALE GENOMIC DNA]</scope>
    <source>
        <strain evidence="6 7">DSM 23054</strain>
    </source>
</reference>
<sequence length="788" mass="90000">MKLLQRIQPAPRPSKQRKFLRDMYKWISLAMLLPLTLFGIIAYYNSGQAVLGNEYQANKKILMQVKYNIDSMDDMILNSVFSIYNNPDVRAIMYNKDVEFADIYKSINTLRSSIVNTNPFIRSVYIYNSASKSYYTTLDELMFKDASLETLFQSGGELPILKPVPRRIDYMSGDKKHTENVVSYFMYEFKDQGDTPAGALIFNANTTWLLENIANINAIDKEKQDKVMILDEKRGILGEDLDNPDPFLAKLRTAYEDYNAKQPEGAAKDTGYYIAKVDGKKYLVTFTNVEKMNWTLVKAQLYDEVFQKVERLKTTFVLLTAAFLLIAFLITVLLSRTIYRPIRKLVNQVSQADQPYSGQGEDEFSYLNQTFQHSFERIQEYRLKRSSENEALKAFFLRRLLVDSPSVSGNEFDQALESYAVRLNPSEPLIVCVVKIDDYALFQQKFSLFDQALCSFGITNIASECIGYPCETVEMKNDYLSFIMNANDSSELIEGWKQAQHYIQAYYHISISVSISGPTAEYAELSERHFEALNQMAYRLLYGKSSILTGEAIRSHEENVHMGYSAALEKKLVEALRSGSPTAAEEALERLFGEIQALSYNNALLSVMSLINTLKSTVDGLSRSKLEPVRVNFNLLTSRLFEAETLQELKDDMTLLIRDIFSKTENIENEKQAILVDAVKELIEVDYANPALCLALIADKLNLSSKSVSKLFSTRMNMSVADYLNELRLNKAVEWLESTSLSIKEILLKIGIENESYFYKLFKKKFGATPKEYVQSKSVKQIQGHTRP</sequence>
<name>A0A7X5C0V2_9BACL</name>
<dbReference type="PROSITE" id="PS01124">
    <property type="entry name" value="HTH_ARAC_FAMILY_2"/>
    <property type="match status" value="1"/>
</dbReference>
<dbReference type="EMBL" id="JAAAMU010000003">
    <property type="protein sequence ID" value="NBC68764.1"/>
    <property type="molecule type" value="Genomic_DNA"/>
</dbReference>
<keyword evidence="7" id="KW-1185">Reference proteome</keyword>
<gene>
    <name evidence="6" type="ORF">GT003_07175</name>
</gene>
<dbReference type="PANTHER" id="PTHR43280:SF10">
    <property type="entry name" value="REGULATORY PROTEIN POCR"/>
    <property type="match status" value="1"/>
</dbReference>
<dbReference type="AlphaFoldDB" id="A0A7X5C0V2"/>
<dbReference type="OrthoDB" id="2650757at2"/>
<dbReference type="SUPFAM" id="SSF46689">
    <property type="entry name" value="Homeodomain-like"/>
    <property type="match status" value="1"/>
</dbReference>
<evidence type="ECO:0000256" key="1">
    <source>
        <dbReference type="ARBA" id="ARBA00023015"/>
    </source>
</evidence>
<evidence type="ECO:0000313" key="6">
    <source>
        <dbReference type="EMBL" id="NBC68764.1"/>
    </source>
</evidence>
<keyword evidence="4" id="KW-1133">Transmembrane helix</keyword>
<dbReference type="PROSITE" id="PS00041">
    <property type="entry name" value="HTH_ARAC_FAMILY_1"/>
    <property type="match status" value="1"/>
</dbReference>
<comment type="caution">
    <text evidence="6">The sequence shown here is derived from an EMBL/GenBank/DDBJ whole genome shotgun (WGS) entry which is preliminary data.</text>
</comment>
<organism evidence="6 7">
    <name type="scientific">Paenibacillus sacheonensis</name>
    <dbReference type="NCBI Taxonomy" id="742054"/>
    <lineage>
        <taxon>Bacteria</taxon>
        <taxon>Bacillati</taxon>
        <taxon>Bacillota</taxon>
        <taxon>Bacilli</taxon>
        <taxon>Bacillales</taxon>
        <taxon>Paenibacillaceae</taxon>
        <taxon>Paenibacillus</taxon>
    </lineage>
</organism>
<feature type="transmembrane region" description="Helical" evidence="4">
    <location>
        <begin position="23"/>
        <end position="44"/>
    </location>
</feature>
<feature type="domain" description="HTH araC/xylS-type" evidence="5">
    <location>
        <begin position="677"/>
        <end position="776"/>
    </location>
</feature>
<dbReference type="GO" id="GO:0043565">
    <property type="term" value="F:sequence-specific DNA binding"/>
    <property type="evidence" value="ECO:0007669"/>
    <property type="project" value="InterPro"/>
</dbReference>
<evidence type="ECO:0000256" key="4">
    <source>
        <dbReference type="SAM" id="Phobius"/>
    </source>
</evidence>
<keyword evidence="1" id="KW-0805">Transcription regulation</keyword>
<keyword evidence="2" id="KW-0238">DNA-binding</keyword>
<dbReference type="RefSeq" id="WP_161695906.1">
    <property type="nucleotide sequence ID" value="NZ_JAAAMU010000003.1"/>
</dbReference>
<proteinExistence type="predicted"/>
<evidence type="ECO:0000256" key="3">
    <source>
        <dbReference type="ARBA" id="ARBA00023163"/>
    </source>
</evidence>
<dbReference type="GO" id="GO:0003700">
    <property type="term" value="F:DNA-binding transcription factor activity"/>
    <property type="evidence" value="ECO:0007669"/>
    <property type="project" value="InterPro"/>
</dbReference>
<dbReference type="Gene3D" id="1.10.10.60">
    <property type="entry name" value="Homeodomain-like"/>
    <property type="match status" value="2"/>
</dbReference>
<evidence type="ECO:0000259" key="5">
    <source>
        <dbReference type="PROSITE" id="PS01124"/>
    </source>
</evidence>
<accession>A0A7X5C0V2</accession>
<dbReference type="InterPro" id="IPR009057">
    <property type="entry name" value="Homeodomain-like_sf"/>
</dbReference>